<reference evidence="3 4" key="1">
    <citation type="submission" date="2019-09" db="EMBL/GenBank/DDBJ databases">
        <title>Draft genome of the ectomycorrhizal ascomycete Sphaerosporella brunnea.</title>
        <authorList>
            <consortium name="DOE Joint Genome Institute"/>
            <person name="Benucci G.M."/>
            <person name="Marozzi G."/>
            <person name="Antonielli L."/>
            <person name="Sanchez S."/>
            <person name="Marco P."/>
            <person name="Wang X."/>
            <person name="Falini L.B."/>
            <person name="Barry K."/>
            <person name="Haridas S."/>
            <person name="Lipzen A."/>
            <person name="Labutti K."/>
            <person name="Grigoriev I.V."/>
            <person name="Murat C."/>
            <person name="Martin F."/>
            <person name="Albertini E."/>
            <person name="Donnini D."/>
            <person name="Bonito G."/>
        </authorList>
    </citation>
    <scope>NUCLEOTIDE SEQUENCE [LARGE SCALE GENOMIC DNA]</scope>
    <source>
        <strain evidence="3 4">Sb_GMNB300</strain>
    </source>
</reference>
<evidence type="ECO:0000313" key="3">
    <source>
        <dbReference type="EMBL" id="KAA8899242.1"/>
    </source>
</evidence>
<dbReference type="InParanoid" id="A0A5J5EPC9"/>
<dbReference type="InterPro" id="IPR011990">
    <property type="entry name" value="TPR-like_helical_dom_sf"/>
</dbReference>
<evidence type="ECO:0000313" key="4">
    <source>
        <dbReference type="Proteomes" id="UP000326924"/>
    </source>
</evidence>
<accession>A0A5J5EPC9</accession>
<dbReference type="PANTHER" id="PTHR47938:SF35">
    <property type="entry name" value="PENTATRICOPEPTIDE REPEAT-CONTAINING PROTEIN 4, MITOCHONDRIAL-RELATED"/>
    <property type="match status" value="1"/>
</dbReference>
<proteinExistence type="predicted"/>
<comment type="caution">
    <text evidence="3">The sequence shown here is derived from an EMBL/GenBank/DDBJ whole genome shotgun (WGS) entry which is preliminary data.</text>
</comment>
<keyword evidence="4" id="KW-1185">Reference proteome</keyword>
<dbReference type="PROSITE" id="PS51375">
    <property type="entry name" value="PPR"/>
    <property type="match status" value="4"/>
</dbReference>
<evidence type="ECO:0000256" key="2">
    <source>
        <dbReference type="SAM" id="MobiDB-lite"/>
    </source>
</evidence>
<dbReference type="GO" id="GO:0003729">
    <property type="term" value="F:mRNA binding"/>
    <property type="evidence" value="ECO:0007669"/>
    <property type="project" value="TreeGrafter"/>
</dbReference>
<feature type="repeat" description="PPR" evidence="1">
    <location>
        <begin position="244"/>
        <end position="278"/>
    </location>
</feature>
<evidence type="ECO:0000256" key="1">
    <source>
        <dbReference type="PROSITE-ProRule" id="PRU00708"/>
    </source>
</evidence>
<feature type="region of interest" description="Disordered" evidence="2">
    <location>
        <begin position="39"/>
        <end position="60"/>
    </location>
</feature>
<dbReference type="Proteomes" id="UP000326924">
    <property type="component" value="Unassembled WGS sequence"/>
</dbReference>
<dbReference type="Gene3D" id="1.25.40.10">
    <property type="entry name" value="Tetratricopeptide repeat domain"/>
    <property type="match status" value="2"/>
</dbReference>
<protein>
    <submittedName>
        <fullName evidence="3">Uncharacterized protein</fullName>
    </submittedName>
</protein>
<dbReference type="PANTHER" id="PTHR47938">
    <property type="entry name" value="RESPIRATORY COMPLEX I CHAPERONE (CIA84), PUTATIVE (AFU_ORTHOLOGUE AFUA_2G06020)-RELATED"/>
    <property type="match status" value="1"/>
</dbReference>
<dbReference type="Pfam" id="PF13812">
    <property type="entry name" value="PPR_3"/>
    <property type="match status" value="3"/>
</dbReference>
<gene>
    <name evidence="3" type="ORF">FN846DRAFT_960656</name>
</gene>
<feature type="repeat" description="PPR" evidence="1">
    <location>
        <begin position="388"/>
        <end position="422"/>
    </location>
</feature>
<organism evidence="3 4">
    <name type="scientific">Sphaerosporella brunnea</name>
    <dbReference type="NCBI Taxonomy" id="1250544"/>
    <lineage>
        <taxon>Eukaryota</taxon>
        <taxon>Fungi</taxon>
        <taxon>Dikarya</taxon>
        <taxon>Ascomycota</taxon>
        <taxon>Pezizomycotina</taxon>
        <taxon>Pezizomycetes</taxon>
        <taxon>Pezizales</taxon>
        <taxon>Pyronemataceae</taxon>
        <taxon>Sphaerosporella</taxon>
    </lineage>
</organism>
<dbReference type="EMBL" id="VXIS01000169">
    <property type="protein sequence ID" value="KAA8899242.1"/>
    <property type="molecule type" value="Genomic_DNA"/>
</dbReference>
<dbReference type="AlphaFoldDB" id="A0A5J5EPC9"/>
<dbReference type="NCBIfam" id="TIGR00756">
    <property type="entry name" value="PPR"/>
    <property type="match status" value="2"/>
</dbReference>
<name>A0A5J5EPC9_9PEZI</name>
<feature type="repeat" description="PPR" evidence="1">
    <location>
        <begin position="316"/>
        <end position="351"/>
    </location>
</feature>
<feature type="repeat" description="PPR" evidence="1">
    <location>
        <begin position="209"/>
        <end position="243"/>
    </location>
</feature>
<dbReference type="OrthoDB" id="185373at2759"/>
<dbReference type="InterPro" id="IPR002885">
    <property type="entry name" value="PPR_rpt"/>
</dbReference>
<sequence>MFRNGINIGRRPLGKLAHAKHELPFVCNSCQHARAMASWHRQPGTRAKKKDKKPGVSPKRKELSMLEQVKQLEAHVQMMERSYAEKLRKQAAQKTIPKEDVTEEEKDLAYAALMAPPQRDAIFLPKPEPTEVVQSLPPIVQERLGGLELVAVQKPRWDVVLTQLLDNGGLAEMTTPEVNKLITCMDLEHRAHLSSSVLDMMKEGGVKPNTLTYDLFMLAHAEVGNNSQVKTLFGEMTQKGLSPTVYSYGHLLKAYSQEKNLVAASDAFQQMQLAGIEPNLVVYTSLIQTCINCKEFNTAWEVFNLIKFKSTSTAPDLSAYTLMIHACALTDEAERALDLFEDLTVRRGMEPTMEIYNAVIHACAVRKDFFPDAWRLAVKMQQQGLPFDIRLLNVLVQACGRTGHLTRARVMVRHMMDSGKEALQPDLFTYQNLMRAYATYSPPAKKGARQRELLSEEKQVLTQEEASFMPTTTDPQLVRREKNSMLGFNDDKIPFLDKPILLNPREVVDEAALIINWLRETRPEFIDTHMMNSYLDVCIAHDAFEDMKFTYENDMENEVNPFQAEKKAAERAAQREAKGISEEEERLLAAMDLAKFKRNVYTYDIAMSGAIKNRKLKFARQVWQDRLAFTRTPAYWMIPAEERKEMDFLAERDLIDALALGGYLGEAMERIRVLRDEAGVRWTWEDLRTVYVKAVELEDPEVRDYVREVTGRVPKPQLPELHSR</sequence>